<dbReference type="InParanoid" id="A0A1X7TAX6"/>
<organism evidence="1">
    <name type="scientific">Amphimedon queenslandica</name>
    <name type="common">Sponge</name>
    <dbReference type="NCBI Taxonomy" id="400682"/>
    <lineage>
        <taxon>Eukaryota</taxon>
        <taxon>Metazoa</taxon>
        <taxon>Porifera</taxon>
        <taxon>Demospongiae</taxon>
        <taxon>Heteroscleromorpha</taxon>
        <taxon>Haplosclerida</taxon>
        <taxon>Niphatidae</taxon>
        <taxon>Amphimedon</taxon>
    </lineage>
</organism>
<accession>A0A1X7TAX6</accession>
<proteinExistence type="predicted"/>
<dbReference type="EnsemblMetazoa" id="Aqu2.1.11706_001">
    <property type="protein sequence ID" value="Aqu2.1.11706_001"/>
    <property type="gene ID" value="Aqu2.1.11706"/>
</dbReference>
<dbReference type="PANTHER" id="PTHR33332">
    <property type="entry name" value="REVERSE TRANSCRIPTASE DOMAIN-CONTAINING PROTEIN"/>
    <property type="match status" value="1"/>
</dbReference>
<protein>
    <recommendedName>
        <fullName evidence="2">Alkylated DNA repair protein AlkB homologue 8 N-terminal domain-containing protein</fullName>
    </recommendedName>
</protein>
<name>A0A1X7TAX6_AMPQE</name>
<evidence type="ECO:0000313" key="1">
    <source>
        <dbReference type="EnsemblMetazoa" id="Aqu2.1.11706_001"/>
    </source>
</evidence>
<sequence length="145" mass="16659">MEVKLKPKCTSLFFTLKISSGPSLTINDSALGLTSTHWDLGIIVSADLLWSQHISKVCSFAYKVLYFIRRNVYSSHSDVLKSLYISLVRSKLLYCSQLWSPHCLKDVTCLETIQRRMTRFFLLHFSPDSPCTFHYICPCTSCHLQ</sequence>
<dbReference type="AlphaFoldDB" id="A0A1X7TAX6"/>
<evidence type="ECO:0008006" key="2">
    <source>
        <dbReference type="Google" id="ProtNLM"/>
    </source>
</evidence>
<reference evidence="1" key="1">
    <citation type="submission" date="2017-05" db="UniProtKB">
        <authorList>
            <consortium name="EnsemblMetazoa"/>
        </authorList>
    </citation>
    <scope>IDENTIFICATION</scope>
</reference>